<gene>
    <name evidence="1" type="ORF">Air01nite_77890</name>
</gene>
<dbReference type="PROSITE" id="PS51257">
    <property type="entry name" value="PROKAR_LIPOPROTEIN"/>
    <property type="match status" value="1"/>
</dbReference>
<accession>A0ABQ4CG22</accession>
<organism evidence="1 2">
    <name type="scientific">Asanoa iriomotensis</name>
    <dbReference type="NCBI Taxonomy" id="234613"/>
    <lineage>
        <taxon>Bacteria</taxon>
        <taxon>Bacillati</taxon>
        <taxon>Actinomycetota</taxon>
        <taxon>Actinomycetes</taxon>
        <taxon>Micromonosporales</taxon>
        <taxon>Micromonosporaceae</taxon>
        <taxon>Asanoa</taxon>
    </lineage>
</organism>
<name>A0ABQ4CG22_9ACTN</name>
<keyword evidence="2" id="KW-1185">Reference proteome</keyword>
<comment type="caution">
    <text evidence="1">The sequence shown here is derived from an EMBL/GenBank/DDBJ whole genome shotgun (WGS) entry which is preliminary data.</text>
</comment>
<evidence type="ECO:0000313" key="1">
    <source>
        <dbReference type="EMBL" id="GIF61694.1"/>
    </source>
</evidence>
<protein>
    <recommendedName>
        <fullName evidence="3">DUF222 domain-containing protein</fullName>
    </recommendedName>
</protein>
<dbReference type="EMBL" id="BONC01000123">
    <property type="protein sequence ID" value="GIF61694.1"/>
    <property type="molecule type" value="Genomic_DNA"/>
</dbReference>
<reference evidence="1 2" key="1">
    <citation type="submission" date="2021-01" db="EMBL/GenBank/DDBJ databases">
        <title>Whole genome shotgun sequence of Asanoa iriomotensis NBRC 100142.</title>
        <authorList>
            <person name="Komaki H."/>
            <person name="Tamura T."/>
        </authorList>
    </citation>
    <scope>NUCLEOTIDE SEQUENCE [LARGE SCALE GENOMIC DNA]</scope>
    <source>
        <strain evidence="1 2">NBRC 100142</strain>
    </source>
</reference>
<proteinExistence type="predicted"/>
<evidence type="ECO:0008006" key="3">
    <source>
        <dbReference type="Google" id="ProtNLM"/>
    </source>
</evidence>
<sequence>MQAAHHRAMAIAAASGGCDDRPVTEEMTGWLRQCFDHDRTRLLDTARDAAGTPGGSVVARLAMDQVSGIASASKVVDLAEQVLAEGGDPRFGQVIAWLAYARSTAPGYLDTWAPDEVDLVAELKGYDDLDDLDDEDR</sequence>
<dbReference type="Proteomes" id="UP000624325">
    <property type="component" value="Unassembled WGS sequence"/>
</dbReference>
<evidence type="ECO:0000313" key="2">
    <source>
        <dbReference type="Proteomes" id="UP000624325"/>
    </source>
</evidence>